<accession>A0A078B731</accession>
<dbReference type="InterPro" id="IPR011009">
    <property type="entry name" value="Kinase-like_dom_sf"/>
</dbReference>
<reference evidence="1 2" key="1">
    <citation type="submission" date="2014-06" db="EMBL/GenBank/DDBJ databases">
        <authorList>
            <person name="Swart Estienne"/>
        </authorList>
    </citation>
    <scope>NUCLEOTIDE SEQUENCE [LARGE SCALE GENOMIC DNA]</scope>
    <source>
        <strain evidence="1 2">130c</strain>
    </source>
</reference>
<keyword evidence="1" id="KW-0418">Kinase</keyword>
<organism evidence="1 2">
    <name type="scientific">Stylonychia lemnae</name>
    <name type="common">Ciliate</name>
    <dbReference type="NCBI Taxonomy" id="5949"/>
    <lineage>
        <taxon>Eukaryota</taxon>
        <taxon>Sar</taxon>
        <taxon>Alveolata</taxon>
        <taxon>Ciliophora</taxon>
        <taxon>Intramacronucleata</taxon>
        <taxon>Spirotrichea</taxon>
        <taxon>Stichotrichia</taxon>
        <taxon>Sporadotrichida</taxon>
        <taxon>Oxytrichidae</taxon>
        <taxon>Stylonychinae</taxon>
        <taxon>Stylonychia</taxon>
    </lineage>
</organism>
<sequence length="220" mass="25509">MHNQYDDSKVLIAQSDIQLSPEGIDLMKKMLEKDPRNRLSAEQCLQHQWFQTDAEYCQKIIENNAIFAEMKNNGACNKQKDLFENEEMKHQPSSQNLSKKLADISKSTKYSKLNRITGLSSKNLHSFIQKCQNQSTQHLSFDIILQQIVPRNKPLNQLSDGIEEEFQPENEDSRDINQSAQLPDFKGVMKIKDFNLIKDLKGKMSDKNITAYRRVFIENV</sequence>
<dbReference type="SUPFAM" id="SSF56112">
    <property type="entry name" value="Protein kinase-like (PK-like)"/>
    <property type="match status" value="1"/>
</dbReference>
<proteinExistence type="predicted"/>
<dbReference type="InParanoid" id="A0A078B731"/>
<keyword evidence="2" id="KW-1185">Reference proteome</keyword>
<evidence type="ECO:0000313" key="2">
    <source>
        <dbReference type="Proteomes" id="UP000039865"/>
    </source>
</evidence>
<protein>
    <submittedName>
        <fullName evidence="1">Calcium-dependent protein kinase</fullName>
    </submittedName>
</protein>
<gene>
    <name evidence="1" type="primary">Contig11728.g12542</name>
    <name evidence="1" type="ORF">STYLEM_19141</name>
</gene>
<keyword evidence="1" id="KW-0808">Transferase</keyword>
<name>A0A078B731_STYLE</name>
<dbReference type="EMBL" id="CCKQ01018065">
    <property type="protein sequence ID" value="CDW90001.1"/>
    <property type="molecule type" value="Genomic_DNA"/>
</dbReference>
<dbReference type="OrthoDB" id="9948461at2759"/>
<evidence type="ECO:0000313" key="1">
    <source>
        <dbReference type="EMBL" id="CDW90001.1"/>
    </source>
</evidence>
<dbReference type="Gene3D" id="1.10.510.10">
    <property type="entry name" value="Transferase(Phosphotransferase) domain 1"/>
    <property type="match status" value="1"/>
</dbReference>
<dbReference type="AlphaFoldDB" id="A0A078B731"/>
<dbReference type="Proteomes" id="UP000039865">
    <property type="component" value="Unassembled WGS sequence"/>
</dbReference>
<dbReference type="GO" id="GO:0016301">
    <property type="term" value="F:kinase activity"/>
    <property type="evidence" value="ECO:0007669"/>
    <property type="project" value="UniProtKB-KW"/>
</dbReference>